<evidence type="ECO:0000313" key="1">
    <source>
        <dbReference type="EMBL" id="GFD35138.1"/>
    </source>
</evidence>
<name>A0A699VNX1_TANCI</name>
<gene>
    <name evidence="1" type="ORF">Tci_907107</name>
</gene>
<comment type="caution">
    <text evidence="1">The sequence shown here is derived from an EMBL/GenBank/DDBJ whole genome shotgun (WGS) entry which is preliminary data.</text>
</comment>
<feature type="non-terminal residue" evidence="1">
    <location>
        <position position="1"/>
    </location>
</feature>
<reference evidence="1" key="1">
    <citation type="journal article" date="2019" name="Sci. Rep.">
        <title>Draft genome of Tanacetum cinerariifolium, the natural source of mosquito coil.</title>
        <authorList>
            <person name="Yamashiro T."/>
            <person name="Shiraishi A."/>
            <person name="Satake H."/>
            <person name="Nakayama K."/>
        </authorList>
    </citation>
    <scope>NUCLEOTIDE SEQUENCE</scope>
</reference>
<proteinExistence type="predicted"/>
<sequence>CLDSLEYLPLPTLSVLHHSIDVLGVLLLHCSRLDYPSVDPFKGQDSNCKGGDAAGSGMGRIGVILGVEEMVFVVMEMRW</sequence>
<organism evidence="1">
    <name type="scientific">Tanacetum cinerariifolium</name>
    <name type="common">Dalmatian daisy</name>
    <name type="synonym">Chrysanthemum cinerariifolium</name>
    <dbReference type="NCBI Taxonomy" id="118510"/>
    <lineage>
        <taxon>Eukaryota</taxon>
        <taxon>Viridiplantae</taxon>
        <taxon>Streptophyta</taxon>
        <taxon>Embryophyta</taxon>
        <taxon>Tracheophyta</taxon>
        <taxon>Spermatophyta</taxon>
        <taxon>Magnoliopsida</taxon>
        <taxon>eudicotyledons</taxon>
        <taxon>Gunneridae</taxon>
        <taxon>Pentapetalae</taxon>
        <taxon>asterids</taxon>
        <taxon>campanulids</taxon>
        <taxon>Asterales</taxon>
        <taxon>Asteraceae</taxon>
        <taxon>Asteroideae</taxon>
        <taxon>Anthemideae</taxon>
        <taxon>Anthemidinae</taxon>
        <taxon>Tanacetum</taxon>
    </lineage>
</organism>
<dbReference type="EMBL" id="BKCJ011455079">
    <property type="protein sequence ID" value="GFD35138.1"/>
    <property type="molecule type" value="Genomic_DNA"/>
</dbReference>
<accession>A0A699VNX1</accession>
<dbReference type="AlphaFoldDB" id="A0A699VNX1"/>
<protein>
    <submittedName>
        <fullName evidence="1">Uncharacterized protein</fullName>
    </submittedName>
</protein>